<name>F0W8L2_9STRA</name>
<dbReference type="HOGENOM" id="CLU_571636_0_0_1"/>
<reference evidence="1" key="1">
    <citation type="journal article" date="2011" name="PLoS Biol.">
        <title>Gene gain and loss during evolution of obligate parasitism in the white rust pathogen of Arabidopsis thaliana.</title>
        <authorList>
            <person name="Kemen E."/>
            <person name="Gardiner A."/>
            <person name="Schultz-Larsen T."/>
            <person name="Kemen A.C."/>
            <person name="Balmuth A.L."/>
            <person name="Robert-Seilaniantz A."/>
            <person name="Bailey K."/>
            <person name="Holub E."/>
            <person name="Studholme D.J."/>
            <person name="Maclean D."/>
            <person name="Jones J.D."/>
        </authorList>
    </citation>
    <scope>NUCLEOTIDE SEQUENCE</scope>
</reference>
<dbReference type="AlphaFoldDB" id="F0W8L2"/>
<dbReference type="EMBL" id="FR824080">
    <property type="protein sequence ID" value="CCA17467.1"/>
    <property type="molecule type" value="Genomic_DNA"/>
</dbReference>
<organism evidence="1">
    <name type="scientific">Albugo laibachii Nc14</name>
    <dbReference type="NCBI Taxonomy" id="890382"/>
    <lineage>
        <taxon>Eukaryota</taxon>
        <taxon>Sar</taxon>
        <taxon>Stramenopiles</taxon>
        <taxon>Oomycota</taxon>
        <taxon>Peronosporomycetes</taxon>
        <taxon>Albuginales</taxon>
        <taxon>Albuginaceae</taxon>
        <taxon>Albugo</taxon>
    </lineage>
</organism>
<protein>
    <submittedName>
        <fullName evidence="1">AlNc14C35G3138 protein</fullName>
    </submittedName>
</protein>
<proteinExistence type="predicted"/>
<accession>F0W8L2</accession>
<reference evidence="1" key="2">
    <citation type="submission" date="2011-02" db="EMBL/GenBank/DDBJ databases">
        <authorList>
            <person name="MacLean D."/>
        </authorList>
    </citation>
    <scope>NUCLEOTIDE SEQUENCE</scope>
</reference>
<sequence length="478" mass="54653">MRSQLHPFLIEYLFALQLQQQQFEPIRPSTPFLYSLTFFGSVNAQEFLARGGHAERPIAIGKIAWDTLKSQTFDAFEAITRGYAHWETSSANTTTHAFCSLLYSLEKSEFRVSVFAFAFNLAFWNGSEREIGLVLKAMHIEFVLFRNHDTEPTAQYLVSMCRTRKESKNPNCTVRSLDIIDARSMRQIVKEWLYLAAGRIQTVLSGFEKMCEVEEDHTMEITLELHSTYLQRTAGSKMMHCGMRDMKVLSVVPLSSVQASAICGCPLQATAVDTKITSKELIGTEQSNQKDGSMWFDAARKSNWIKARALGMYLLETDCVLVIQCHNEVSLSFKIFEHQHSYHLQDRAEFYLCVPSAEFRTQQPCKPIFLIFRIVSAEEILLSPQIKNEEENVTAESEETQADLDTLSKCFHQMQAKRFNPFEYQSVITCIRPATQIEDDPLTNARHKPQAAICSKGRLRQVGLPYTPLPIVKRRKQL</sequence>
<gene>
    <name evidence="1" type="primary">AlNc14C35G3138</name>
    <name evidence="1" type="ORF">ALNC14_036100</name>
</gene>
<evidence type="ECO:0000313" key="1">
    <source>
        <dbReference type="EMBL" id="CCA17467.1"/>
    </source>
</evidence>